<evidence type="ECO:0000313" key="1">
    <source>
        <dbReference type="EMBL" id="GBN94705.1"/>
    </source>
</evidence>
<gene>
    <name evidence="1" type="ORF">AVEN_28538_1</name>
</gene>
<dbReference type="Proteomes" id="UP000499080">
    <property type="component" value="Unassembled WGS sequence"/>
</dbReference>
<dbReference type="EMBL" id="BGPR01025630">
    <property type="protein sequence ID" value="GBN94705.1"/>
    <property type="molecule type" value="Genomic_DNA"/>
</dbReference>
<keyword evidence="2" id="KW-1185">Reference proteome</keyword>
<organism evidence="1 2">
    <name type="scientific">Araneus ventricosus</name>
    <name type="common">Orbweaver spider</name>
    <name type="synonym">Epeira ventricosa</name>
    <dbReference type="NCBI Taxonomy" id="182803"/>
    <lineage>
        <taxon>Eukaryota</taxon>
        <taxon>Metazoa</taxon>
        <taxon>Ecdysozoa</taxon>
        <taxon>Arthropoda</taxon>
        <taxon>Chelicerata</taxon>
        <taxon>Arachnida</taxon>
        <taxon>Araneae</taxon>
        <taxon>Araneomorphae</taxon>
        <taxon>Entelegynae</taxon>
        <taxon>Araneoidea</taxon>
        <taxon>Araneidae</taxon>
        <taxon>Araneus</taxon>
    </lineage>
</organism>
<protein>
    <submittedName>
        <fullName evidence="1">Uncharacterized protein</fullName>
    </submittedName>
</protein>
<comment type="caution">
    <text evidence="1">The sequence shown here is derived from an EMBL/GenBank/DDBJ whole genome shotgun (WGS) entry which is preliminary data.</text>
</comment>
<sequence length="69" mass="7768">DFRDPAIVLGLTLFELPRLSITKPSIRSLDIENVGIFSKRILQTANSEDSYANIKYSGSRTKTEPPEKE</sequence>
<dbReference type="AlphaFoldDB" id="A0A4Y2T6D8"/>
<proteinExistence type="predicted"/>
<reference evidence="1 2" key="1">
    <citation type="journal article" date="2019" name="Sci. Rep.">
        <title>Orb-weaving spider Araneus ventricosus genome elucidates the spidroin gene catalogue.</title>
        <authorList>
            <person name="Kono N."/>
            <person name="Nakamura H."/>
            <person name="Ohtoshi R."/>
            <person name="Moran D.A.P."/>
            <person name="Shinohara A."/>
            <person name="Yoshida Y."/>
            <person name="Fujiwara M."/>
            <person name="Mori M."/>
            <person name="Tomita M."/>
            <person name="Arakawa K."/>
        </authorList>
    </citation>
    <scope>NUCLEOTIDE SEQUENCE [LARGE SCALE GENOMIC DNA]</scope>
</reference>
<accession>A0A4Y2T6D8</accession>
<feature type="non-terminal residue" evidence="1">
    <location>
        <position position="1"/>
    </location>
</feature>
<evidence type="ECO:0000313" key="2">
    <source>
        <dbReference type="Proteomes" id="UP000499080"/>
    </source>
</evidence>
<name>A0A4Y2T6D8_ARAVE</name>